<evidence type="ECO:0000313" key="1">
    <source>
        <dbReference type="EMBL" id="MBX41528.1"/>
    </source>
</evidence>
<proteinExistence type="predicted"/>
<protein>
    <submittedName>
        <fullName evidence="1">Uncharacterized protein</fullName>
    </submittedName>
</protein>
<reference evidence="1" key="1">
    <citation type="submission" date="2018-02" db="EMBL/GenBank/DDBJ databases">
        <title>Rhizophora mucronata_Transcriptome.</title>
        <authorList>
            <person name="Meera S.P."/>
            <person name="Sreeshan A."/>
            <person name="Augustine A."/>
        </authorList>
    </citation>
    <scope>NUCLEOTIDE SEQUENCE</scope>
    <source>
        <tissue evidence="1">Leaf</tissue>
    </source>
</reference>
<name>A0A2P2NGB4_RHIMU</name>
<organism evidence="1">
    <name type="scientific">Rhizophora mucronata</name>
    <name type="common">Asiatic mangrove</name>
    <dbReference type="NCBI Taxonomy" id="61149"/>
    <lineage>
        <taxon>Eukaryota</taxon>
        <taxon>Viridiplantae</taxon>
        <taxon>Streptophyta</taxon>
        <taxon>Embryophyta</taxon>
        <taxon>Tracheophyta</taxon>
        <taxon>Spermatophyta</taxon>
        <taxon>Magnoliopsida</taxon>
        <taxon>eudicotyledons</taxon>
        <taxon>Gunneridae</taxon>
        <taxon>Pentapetalae</taxon>
        <taxon>rosids</taxon>
        <taxon>fabids</taxon>
        <taxon>Malpighiales</taxon>
        <taxon>Rhizophoraceae</taxon>
        <taxon>Rhizophora</taxon>
    </lineage>
</organism>
<dbReference type="AlphaFoldDB" id="A0A2P2NGB4"/>
<accession>A0A2P2NGB4</accession>
<sequence>MTKGDLRGRPQLNLGLRVSYYCCCCCAPTFSLTRKHIPLCSNKTRRQYFSKHI</sequence>
<dbReference type="EMBL" id="GGEC01061044">
    <property type="protein sequence ID" value="MBX41528.1"/>
    <property type="molecule type" value="Transcribed_RNA"/>
</dbReference>